<dbReference type="GO" id="GO:0032299">
    <property type="term" value="C:ribonuclease H2 complex"/>
    <property type="evidence" value="ECO:0007669"/>
    <property type="project" value="TreeGrafter"/>
</dbReference>
<dbReference type="HAMAP" id="MF_00052_B">
    <property type="entry name" value="RNase_HII_B"/>
    <property type="match status" value="1"/>
</dbReference>
<dbReference type="GO" id="GO:0030145">
    <property type="term" value="F:manganese ion binding"/>
    <property type="evidence" value="ECO:0007669"/>
    <property type="project" value="UniProtKB-UniRule"/>
</dbReference>
<dbReference type="CDD" id="cd07182">
    <property type="entry name" value="RNase_HII_bacteria_HII_like"/>
    <property type="match status" value="1"/>
</dbReference>
<evidence type="ECO:0000256" key="15">
    <source>
        <dbReference type="PROSITE-ProRule" id="PRU01319"/>
    </source>
</evidence>
<comment type="catalytic activity">
    <reaction evidence="1 14 15 16">
        <text>Endonucleolytic cleavage to 5'-phosphomonoester.</text>
        <dbReference type="EC" id="3.1.26.4"/>
    </reaction>
</comment>
<dbReference type="EC" id="3.1.26.4" evidence="6 14"/>
<sequence>MAAAEAALVRELTDPLAVVGIDEAGRGPWAGPVVAAAVILDPARPIEGLADSKKLSRKKREALFPLIMERARVGIGEASVREIDRLNILKASMLAMRRAFADLDAGGRPPELAIVDGDHTPELPVPAVPVIGGDGRSAAIGAASIIAKVTRDRIMAELDLIHPGFGWAHNAGYGTAEHLTALERQGTTGHHRTSFAPIARLIAGAPVEAEPTADEVAAE</sequence>
<dbReference type="PROSITE" id="PS51975">
    <property type="entry name" value="RNASE_H_2"/>
    <property type="match status" value="1"/>
</dbReference>
<dbReference type="InterPro" id="IPR012337">
    <property type="entry name" value="RNaseH-like_sf"/>
</dbReference>
<dbReference type="InterPro" id="IPR024567">
    <property type="entry name" value="RNase_HII/HIII_dom"/>
</dbReference>
<dbReference type="NCBIfam" id="NF000595">
    <property type="entry name" value="PRK00015.1-3"/>
    <property type="match status" value="1"/>
</dbReference>
<dbReference type="EMBL" id="DMAI01000356">
    <property type="protein sequence ID" value="HAE50098.1"/>
    <property type="molecule type" value="Genomic_DNA"/>
</dbReference>
<evidence type="ECO:0000256" key="10">
    <source>
        <dbReference type="ARBA" id="ARBA00022723"/>
    </source>
</evidence>
<evidence type="ECO:0000256" key="3">
    <source>
        <dbReference type="ARBA" id="ARBA00004065"/>
    </source>
</evidence>
<gene>
    <name evidence="14" type="primary">rnhB</name>
    <name evidence="18" type="ORF">DCK97_22035</name>
</gene>
<protein>
    <recommendedName>
        <fullName evidence="7 14">Ribonuclease HII</fullName>
        <shortName evidence="14">RNase HII</shortName>
        <ecNumber evidence="6 14">3.1.26.4</ecNumber>
    </recommendedName>
</protein>
<feature type="domain" description="RNase H type-2" evidence="17">
    <location>
        <begin position="16"/>
        <end position="207"/>
    </location>
</feature>
<keyword evidence="11 14" id="KW-0255">Endonuclease</keyword>
<evidence type="ECO:0000256" key="13">
    <source>
        <dbReference type="ARBA" id="ARBA00023211"/>
    </source>
</evidence>
<evidence type="ECO:0000313" key="19">
    <source>
        <dbReference type="Proteomes" id="UP000257706"/>
    </source>
</evidence>
<evidence type="ECO:0000256" key="8">
    <source>
        <dbReference type="ARBA" id="ARBA00022490"/>
    </source>
</evidence>
<comment type="cofactor">
    <cofactor evidence="14 15">
        <name>Mn(2+)</name>
        <dbReference type="ChEBI" id="CHEBI:29035"/>
    </cofactor>
    <cofactor evidence="14 15">
        <name>Mg(2+)</name>
        <dbReference type="ChEBI" id="CHEBI:18420"/>
    </cofactor>
    <text evidence="14 15">Manganese or magnesium. Binds 1 divalent metal ion per monomer in the absence of substrate. May bind a second metal ion after substrate binding.</text>
</comment>
<keyword evidence="13 14" id="KW-0464">Manganese</keyword>
<reference evidence="18 19" key="1">
    <citation type="journal article" date="2018" name="Nat. Biotechnol.">
        <title>A standardized bacterial taxonomy based on genome phylogeny substantially revises the tree of life.</title>
        <authorList>
            <person name="Parks D.H."/>
            <person name="Chuvochina M."/>
            <person name="Waite D.W."/>
            <person name="Rinke C."/>
            <person name="Skarshewski A."/>
            <person name="Chaumeil P.A."/>
            <person name="Hugenholtz P."/>
        </authorList>
    </citation>
    <scope>NUCLEOTIDE SEQUENCE [LARGE SCALE GENOMIC DNA]</scope>
    <source>
        <strain evidence="18">UBA8739</strain>
    </source>
</reference>
<evidence type="ECO:0000256" key="7">
    <source>
        <dbReference type="ARBA" id="ARBA00019179"/>
    </source>
</evidence>
<dbReference type="SUPFAM" id="SSF53098">
    <property type="entry name" value="Ribonuclease H-like"/>
    <property type="match status" value="1"/>
</dbReference>
<comment type="function">
    <text evidence="3 14 16">Endonuclease that specifically degrades the RNA of RNA-DNA hybrids.</text>
</comment>
<dbReference type="AlphaFoldDB" id="A0A3B9IQY6"/>
<evidence type="ECO:0000256" key="1">
    <source>
        <dbReference type="ARBA" id="ARBA00000077"/>
    </source>
</evidence>
<dbReference type="PANTHER" id="PTHR10954:SF18">
    <property type="entry name" value="RIBONUCLEASE HII"/>
    <property type="match status" value="1"/>
</dbReference>
<dbReference type="InterPro" id="IPR001352">
    <property type="entry name" value="RNase_HII/HIII"/>
</dbReference>
<comment type="similarity">
    <text evidence="5 14 16">Belongs to the RNase HII family.</text>
</comment>
<evidence type="ECO:0000256" key="11">
    <source>
        <dbReference type="ARBA" id="ARBA00022759"/>
    </source>
</evidence>
<evidence type="ECO:0000256" key="14">
    <source>
        <dbReference type="HAMAP-Rule" id="MF_00052"/>
    </source>
</evidence>
<feature type="binding site" evidence="14 15">
    <location>
        <position position="22"/>
    </location>
    <ligand>
        <name>a divalent metal cation</name>
        <dbReference type="ChEBI" id="CHEBI:60240"/>
    </ligand>
</feature>
<keyword evidence="12 14" id="KW-0378">Hydrolase</keyword>
<keyword evidence="10 14" id="KW-0479">Metal-binding</keyword>
<dbReference type="GO" id="GO:0043137">
    <property type="term" value="P:DNA replication, removal of RNA primer"/>
    <property type="evidence" value="ECO:0007669"/>
    <property type="project" value="TreeGrafter"/>
</dbReference>
<accession>A0A3B9IQY6</accession>
<comment type="cofactor">
    <cofactor evidence="2">
        <name>Mg(2+)</name>
        <dbReference type="ChEBI" id="CHEBI:18420"/>
    </cofactor>
</comment>
<feature type="binding site" evidence="14 15">
    <location>
        <position position="116"/>
    </location>
    <ligand>
        <name>a divalent metal cation</name>
        <dbReference type="ChEBI" id="CHEBI:60240"/>
    </ligand>
</feature>
<dbReference type="GO" id="GO:0004523">
    <property type="term" value="F:RNA-DNA hybrid ribonuclease activity"/>
    <property type="evidence" value="ECO:0007669"/>
    <property type="project" value="UniProtKB-UniRule"/>
</dbReference>
<dbReference type="InterPro" id="IPR036397">
    <property type="entry name" value="RNaseH_sf"/>
</dbReference>
<name>A0A3B9IQY6_9PROT</name>
<dbReference type="GO" id="GO:0006298">
    <property type="term" value="P:mismatch repair"/>
    <property type="evidence" value="ECO:0007669"/>
    <property type="project" value="TreeGrafter"/>
</dbReference>
<evidence type="ECO:0000256" key="4">
    <source>
        <dbReference type="ARBA" id="ARBA00004496"/>
    </source>
</evidence>
<dbReference type="Pfam" id="PF01351">
    <property type="entry name" value="RNase_HII"/>
    <property type="match status" value="1"/>
</dbReference>
<proteinExistence type="inferred from homology"/>
<comment type="subcellular location">
    <subcellularLocation>
        <location evidence="4 14">Cytoplasm</location>
    </subcellularLocation>
</comment>
<dbReference type="GO" id="GO:0005737">
    <property type="term" value="C:cytoplasm"/>
    <property type="evidence" value="ECO:0007669"/>
    <property type="project" value="UniProtKB-SubCell"/>
</dbReference>
<evidence type="ECO:0000259" key="17">
    <source>
        <dbReference type="PROSITE" id="PS51975"/>
    </source>
</evidence>
<dbReference type="GO" id="GO:0003723">
    <property type="term" value="F:RNA binding"/>
    <property type="evidence" value="ECO:0007669"/>
    <property type="project" value="UniProtKB-UniRule"/>
</dbReference>
<keyword evidence="8 14" id="KW-0963">Cytoplasm</keyword>
<dbReference type="RefSeq" id="WP_296709302.1">
    <property type="nucleotide sequence ID" value="NZ_CP121061.1"/>
</dbReference>
<evidence type="ECO:0000256" key="12">
    <source>
        <dbReference type="ARBA" id="ARBA00022801"/>
    </source>
</evidence>
<dbReference type="PANTHER" id="PTHR10954">
    <property type="entry name" value="RIBONUCLEASE H2 SUBUNIT A"/>
    <property type="match status" value="1"/>
</dbReference>
<feature type="binding site" evidence="14 15">
    <location>
        <position position="23"/>
    </location>
    <ligand>
        <name>a divalent metal cation</name>
        <dbReference type="ChEBI" id="CHEBI:60240"/>
    </ligand>
</feature>
<organism evidence="18 19">
    <name type="scientific">Tistrella mobilis</name>
    <dbReference type="NCBI Taxonomy" id="171437"/>
    <lineage>
        <taxon>Bacteria</taxon>
        <taxon>Pseudomonadati</taxon>
        <taxon>Pseudomonadota</taxon>
        <taxon>Alphaproteobacteria</taxon>
        <taxon>Geminicoccales</taxon>
        <taxon>Geminicoccaceae</taxon>
        <taxon>Tistrella</taxon>
    </lineage>
</organism>
<dbReference type="InterPro" id="IPR022898">
    <property type="entry name" value="RNase_HII"/>
</dbReference>
<evidence type="ECO:0000256" key="9">
    <source>
        <dbReference type="ARBA" id="ARBA00022722"/>
    </source>
</evidence>
<dbReference type="Proteomes" id="UP000257706">
    <property type="component" value="Unassembled WGS sequence"/>
</dbReference>
<dbReference type="Gene3D" id="3.30.420.10">
    <property type="entry name" value="Ribonuclease H-like superfamily/Ribonuclease H"/>
    <property type="match status" value="1"/>
</dbReference>
<keyword evidence="9 14" id="KW-0540">Nuclease</keyword>
<evidence type="ECO:0000256" key="16">
    <source>
        <dbReference type="RuleBase" id="RU003515"/>
    </source>
</evidence>
<evidence type="ECO:0000256" key="5">
    <source>
        <dbReference type="ARBA" id="ARBA00007383"/>
    </source>
</evidence>
<comment type="caution">
    <text evidence="18">The sequence shown here is derived from an EMBL/GenBank/DDBJ whole genome shotgun (WGS) entry which is preliminary data.</text>
</comment>
<evidence type="ECO:0000256" key="6">
    <source>
        <dbReference type="ARBA" id="ARBA00012180"/>
    </source>
</evidence>
<evidence type="ECO:0000256" key="2">
    <source>
        <dbReference type="ARBA" id="ARBA00001946"/>
    </source>
</evidence>
<evidence type="ECO:0000313" key="18">
    <source>
        <dbReference type="EMBL" id="HAE50098.1"/>
    </source>
</evidence>